<comment type="caution">
    <text evidence="2">The sequence shown here is derived from an EMBL/GenBank/DDBJ whole genome shotgun (WGS) entry which is preliminary data.</text>
</comment>
<dbReference type="EMBL" id="JASJQH010007792">
    <property type="protein sequence ID" value="KAK9701671.1"/>
    <property type="molecule type" value="Genomic_DNA"/>
</dbReference>
<dbReference type="Proteomes" id="UP001479436">
    <property type="component" value="Unassembled WGS sequence"/>
</dbReference>
<name>A0ABR2VU14_9FUNG</name>
<evidence type="ECO:0000313" key="2">
    <source>
        <dbReference type="EMBL" id="KAK9701671.1"/>
    </source>
</evidence>
<gene>
    <name evidence="2" type="ORF">K7432_011615</name>
</gene>
<sequence>MKRTREKAPNAKSNSIPSKRVKEEDSSTGLDIVQQGKICKTTCADVKPITPLSVSPPLLKRAVILIDLDQAAHLIKIIDKPIPNVEVHLFAGPTFPDHKLGYAELHRTERRINDASDYELAFFAFKKLFEKYLDNKIVYVYSCDRALDNVCQLLTENGVESTMLSRTSLLHEVLQKYFTS</sequence>
<reference evidence="2 3" key="1">
    <citation type="submission" date="2023-04" db="EMBL/GenBank/DDBJ databases">
        <title>Genome of Basidiobolus ranarum AG-B5.</title>
        <authorList>
            <person name="Stajich J.E."/>
            <person name="Carter-House D."/>
            <person name="Gryganskyi A."/>
        </authorList>
    </citation>
    <scope>NUCLEOTIDE SEQUENCE [LARGE SCALE GENOMIC DNA]</scope>
    <source>
        <strain evidence="2 3">AG-B5</strain>
    </source>
</reference>
<keyword evidence="3" id="KW-1185">Reference proteome</keyword>
<proteinExistence type="predicted"/>
<organism evidence="2 3">
    <name type="scientific">Basidiobolus ranarum</name>
    <dbReference type="NCBI Taxonomy" id="34480"/>
    <lineage>
        <taxon>Eukaryota</taxon>
        <taxon>Fungi</taxon>
        <taxon>Fungi incertae sedis</taxon>
        <taxon>Zoopagomycota</taxon>
        <taxon>Entomophthoromycotina</taxon>
        <taxon>Basidiobolomycetes</taxon>
        <taxon>Basidiobolales</taxon>
        <taxon>Basidiobolaceae</taxon>
        <taxon>Basidiobolus</taxon>
    </lineage>
</organism>
<evidence type="ECO:0000313" key="3">
    <source>
        <dbReference type="Proteomes" id="UP001479436"/>
    </source>
</evidence>
<evidence type="ECO:0000256" key="1">
    <source>
        <dbReference type="SAM" id="MobiDB-lite"/>
    </source>
</evidence>
<accession>A0ABR2VU14</accession>
<feature type="region of interest" description="Disordered" evidence="1">
    <location>
        <begin position="1"/>
        <end position="28"/>
    </location>
</feature>
<protein>
    <submittedName>
        <fullName evidence="2">Uncharacterized protein</fullName>
    </submittedName>
</protein>